<evidence type="ECO:0000313" key="1">
    <source>
        <dbReference type="EMBL" id="QAT88937.1"/>
    </source>
</evidence>
<protein>
    <submittedName>
        <fullName evidence="1">Uncharacterized protein</fullName>
    </submittedName>
</protein>
<gene>
    <name evidence="1" type="ORF">EJ065_7414</name>
</gene>
<dbReference type="EMBL" id="CP034669">
    <property type="protein sequence ID" value="QAT88937.1"/>
    <property type="molecule type" value="Genomic_DNA"/>
</dbReference>
<accession>A0A410S416</accession>
<organism evidence="1 2">
    <name type="scientific">Corallococcus coralloides</name>
    <name type="common">Myxococcus coralloides</name>
    <dbReference type="NCBI Taxonomy" id="184914"/>
    <lineage>
        <taxon>Bacteria</taxon>
        <taxon>Pseudomonadati</taxon>
        <taxon>Myxococcota</taxon>
        <taxon>Myxococcia</taxon>
        <taxon>Myxococcales</taxon>
        <taxon>Cystobacterineae</taxon>
        <taxon>Myxococcaceae</taxon>
        <taxon>Corallococcus</taxon>
    </lineage>
</organism>
<proteinExistence type="predicted"/>
<dbReference type="RefSeq" id="WP_128800002.1">
    <property type="nucleotide sequence ID" value="NZ_CP034669.1"/>
</dbReference>
<name>A0A410S416_CORCK</name>
<sequence length="165" mass="18710">MVQIATYFRHGEDFVPVDAFVGPIPDEDYIEGAMELSIDGRAMLTRQEWDYIDQLWAYLVGGVADLLGGRKFQTFFPDQPIELSVTPDEVGGRATVRVVIREDVREASAELTVLVAEVLKEARHFFERIQKVVPREAYEQTLEEISTLEQSLRASTRAHQPGVTR</sequence>
<reference evidence="1 2" key="1">
    <citation type="submission" date="2018-12" db="EMBL/GenBank/DDBJ databases">
        <title>Complete Genome Sequence of the Corallopyronin A producing Myxobacterium Corallococcus coralloides B035.</title>
        <authorList>
            <person name="Bouhired S.M."/>
            <person name="Rupp O."/>
            <person name="Blom J."/>
            <person name="Schaeberle T.F."/>
            <person name="Kehraus S."/>
            <person name="Schiefer A."/>
            <person name="Pfarr K."/>
            <person name="Goesmann A."/>
            <person name="Hoerauf A."/>
            <person name="Koenig G.M."/>
        </authorList>
    </citation>
    <scope>NUCLEOTIDE SEQUENCE [LARGE SCALE GENOMIC DNA]</scope>
    <source>
        <strain evidence="1 2">B035</strain>
    </source>
</reference>
<dbReference type="AlphaFoldDB" id="A0A410S416"/>
<evidence type="ECO:0000313" key="2">
    <source>
        <dbReference type="Proteomes" id="UP000288758"/>
    </source>
</evidence>
<dbReference type="Proteomes" id="UP000288758">
    <property type="component" value="Chromosome"/>
</dbReference>